<keyword evidence="1" id="KW-0732">Signal</keyword>
<feature type="signal peptide" evidence="1">
    <location>
        <begin position="1"/>
        <end position="18"/>
    </location>
</feature>
<dbReference type="Proteomes" id="UP001497497">
    <property type="component" value="Unassembled WGS sequence"/>
</dbReference>
<evidence type="ECO:0000313" key="2">
    <source>
        <dbReference type="EMBL" id="CAL1544115.1"/>
    </source>
</evidence>
<reference evidence="2 3" key="1">
    <citation type="submission" date="2024-04" db="EMBL/GenBank/DDBJ databases">
        <authorList>
            <consortium name="Genoscope - CEA"/>
            <person name="William W."/>
        </authorList>
    </citation>
    <scope>NUCLEOTIDE SEQUENCE [LARGE SCALE GENOMIC DNA]</scope>
</reference>
<proteinExistence type="predicted"/>
<dbReference type="EMBL" id="CAXITT010000598">
    <property type="protein sequence ID" value="CAL1544115.1"/>
    <property type="molecule type" value="Genomic_DNA"/>
</dbReference>
<gene>
    <name evidence="2" type="ORF">GSLYS_00017628001</name>
</gene>
<dbReference type="AlphaFoldDB" id="A0AAV2IDI6"/>
<evidence type="ECO:0000313" key="3">
    <source>
        <dbReference type="Proteomes" id="UP001497497"/>
    </source>
</evidence>
<evidence type="ECO:0000256" key="1">
    <source>
        <dbReference type="SAM" id="SignalP"/>
    </source>
</evidence>
<accession>A0AAV2IDI6</accession>
<sequence>MAVKCAAVLLLYISLANSIQMGQGNTRLRTAVALQIQMLQTFVHLLDSCGPSTPRVIHYEPDYPCDVGWLNCYKLKKWKRINKTPCCRRYKFLPYMRGGSCICIKKLS</sequence>
<comment type="caution">
    <text evidence="2">The sequence shown here is derived from an EMBL/GenBank/DDBJ whole genome shotgun (WGS) entry which is preliminary data.</text>
</comment>
<keyword evidence="3" id="KW-1185">Reference proteome</keyword>
<protein>
    <submittedName>
        <fullName evidence="2">Uncharacterized protein</fullName>
    </submittedName>
</protein>
<feature type="chain" id="PRO_5043606842" evidence="1">
    <location>
        <begin position="19"/>
        <end position="108"/>
    </location>
</feature>
<organism evidence="2 3">
    <name type="scientific">Lymnaea stagnalis</name>
    <name type="common">Great pond snail</name>
    <name type="synonym">Helix stagnalis</name>
    <dbReference type="NCBI Taxonomy" id="6523"/>
    <lineage>
        <taxon>Eukaryota</taxon>
        <taxon>Metazoa</taxon>
        <taxon>Spiralia</taxon>
        <taxon>Lophotrochozoa</taxon>
        <taxon>Mollusca</taxon>
        <taxon>Gastropoda</taxon>
        <taxon>Heterobranchia</taxon>
        <taxon>Euthyneura</taxon>
        <taxon>Panpulmonata</taxon>
        <taxon>Hygrophila</taxon>
        <taxon>Lymnaeoidea</taxon>
        <taxon>Lymnaeidae</taxon>
        <taxon>Lymnaea</taxon>
    </lineage>
</organism>
<name>A0AAV2IDI6_LYMST</name>